<dbReference type="EMBL" id="PQXM01001161">
    <property type="protein sequence ID" value="TGO61383.1"/>
    <property type="molecule type" value="Genomic_DNA"/>
</dbReference>
<dbReference type="PANTHER" id="PTHR36091">
    <property type="entry name" value="ALTERED INHERITANCE OF MITOCHONDRIA PROTEIN 9, MITOCHONDRIAL"/>
    <property type="match status" value="1"/>
</dbReference>
<dbReference type="SUPFAM" id="SSF56112">
    <property type="entry name" value="Protein kinase-like (PK-like)"/>
    <property type="match status" value="1"/>
</dbReference>
<dbReference type="GO" id="GO:0005739">
    <property type="term" value="C:mitochondrion"/>
    <property type="evidence" value="ECO:0007669"/>
    <property type="project" value="UniProtKB-SubCell"/>
</dbReference>
<proteinExistence type="predicted"/>
<name>A0A4Z1IX33_9HELO</name>
<evidence type="ECO:0008006" key="3">
    <source>
        <dbReference type="Google" id="ProtNLM"/>
    </source>
</evidence>
<dbReference type="InterPro" id="IPR011009">
    <property type="entry name" value="Kinase-like_dom_sf"/>
</dbReference>
<evidence type="ECO:0000313" key="2">
    <source>
        <dbReference type="Proteomes" id="UP000297229"/>
    </source>
</evidence>
<dbReference type="InterPro" id="IPR051035">
    <property type="entry name" value="Mito_inheritance_9"/>
</dbReference>
<reference evidence="1 2" key="1">
    <citation type="submission" date="2017-12" db="EMBL/GenBank/DDBJ databases">
        <title>Comparative genomics of Botrytis spp.</title>
        <authorList>
            <person name="Valero-Jimenez C.A."/>
            <person name="Tapia P."/>
            <person name="Veloso J."/>
            <person name="Silva-Moreno E."/>
            <person name="Staats M."/>
            <person name="Valdes J.H."/>
            <person name="Van Kan J.A.L."/>
        </authorList>
    </citation>
    <scope>NUCLEOTIDE SEQUENCE [LARGE SCALE GENOMIC DNA]</scope>
    <source>
        <strain evidence="1 2">Be9601</strain>
    </source>
</reference>
<organism evidence="1 2">
    <name type="scientific">Botrytis elliptica</name>
    <dbReference type="NCBI Taxonomy" id="278938"/>
    <lineage>
        <taxon>Eukaryota</taxon>
        <taxon>Fungi</taxon>
        <taxon>Dikarya</taxon>
        <taxon>Ascomycota</taxon>
        <taxon>Pezizomycotina</taxon>
        <taxon>Leotiomycetes</taxon>
        <taxon>Helotiales</taxon>
        <taxon>Sclerotiniaceae</taxon>
        <taxon>Botrytis</taxon>
    </lineage>
</organism>
<evidence type="ECO:0000313" key="1">
    <source>
        <dbReference type="EMBL" id="TGO61383.1"/>
    </source>
</evidence>
<comment type="caution">
    <text evidence="1">The sequence shown here is derived from an EMBL/GenBank/DDBJ whole genome shotgun (WGS) entry which is preliminary data.</text>
</comment>
<gene>
    <name evidence="1" type="ORF">BELL_1163g00020</name>
</gene>
<keyword evidence="2" id="KW-1185">Reference proteome</keyword>
<dbReference type="Proteomes" id="UP000297229">
    <property type="component" value="Unassembled WGS sequence"/>
</dbReference>
<dbReference type="PANTHER" id="PTHR36091:SF2">
    <property type="entry name" value="AMINOGLYCOSIDE PHOSPHOTRANSFERASE DOMAIN-CONTAINING PROTEIN"/>
    <property type="match status" value="1"/>
</dbReference>
<sequence length="608" mass="70473">MLWHHIGCRHICRPLSTPIAIHTLGILPASSRTLRLIQFKQRCLSTHTNSQKYDHFFRYTSGKWLPDGEKILSEKYQKFNVEALKRIAIESVGAKSCSSMTKISESGYNRVFELIMDNDSVAIARIPLRNLCPDCRATASEVATMDFARTILNIPLPKVYTWSAESNNPVDTDYIIMEEAPGISLADRNYECYKSVVSREELATELASRKKFVADIVAIEKKLLSVPSLQTVGLNRCWDLHGSIYFTEDWFSGCEKAEVLNDIPIELKKEVEESFVIGPRVEDTSWKEELSALRIDHGPWKTAHDFLKSQANNQIKWLSQSNLRESPKDSFFNSQHSPGAHIDLYNRFLDIHRFITPEDARMTQSNLWHTEIDSDHVFVKDGNITSRIDWQFAWTGPLFLQFDDPDFTKYNRAMKLKDFKEASPLAHDGSRVRRVGFGFSRKDLYELEIAEQSSLLNKMKNVPAANIVKLRQRLIKLERNWGKMEFNIPCPIHFTEEEVQNHIQEVNAWEDISQFWEEMKEFIDKDGYISDEDYQEGLESWRTERGVCIETPVTKGCVYTSKEIVEAYEKRTKWIEKNGWEVLRKRVLLYGDGIIPESRAFSDSIYVY</sequence>
<protein>
    <recommendedName>
        <fullName evidence="3">Aminoglycoside phosphotransferase domain-containing protein</fullName>
    </recommendedName>
</protein>
<dbReference type="AlphaFoldDB" id="A0A4Z1IX33"/>
<accession>A0A4Z1IX33</accession>
<dbReference type="STRING" id="278938.A0A4Z1IX33"/>